<evidence type="ECO:0000259" key="10">
    <source>
        <dbReference type="PROSITE" id="PS51680"/>
    </source>
</evidence>
<evidence type="ECO:0000256" key="8">
    <source>
        <dbReference type="ARBA" id="ARBA00023242"/>
    </source>
</evidence>
<accession>A0ABD3H159</accession>
<dbReference type="InterPro" id="IPR001525">
    <property type="entry name" value="C5_MeTfrase"/>
</dbReference>
<evidence type="ECO:0000256" key="4">
    <source>
        <dbReference type="ARBA" id="ARBA00022679"/>
    </source>
</evidence>
<keyword evidence="3" id="KW-0489">Methyltransferase</keyword>
<dbReference type="AlphaFoldDB" id="A0ABD3H159"/>
<dbReference type="GO" id="GO:0003886">
    <property type="term" value="F:DNA (cytosine-5-)-methyltransferase activity"/>
    <property type="evidence" value="ECO:0007669"/>
    <property type="project" value="UniProtKB-EC"/>
</dbReference>
<keyword evidence="7" id="KW-0238">DNA-binding</keyword>
<dbReference type="PANTHER" id="PTHR23068:SF25">
    <property type="entry name" value="DNA (CYTOSINE-5)-METHYLTRANSFERASE DRM2"/>
    <property type="match status" value="1"/>
</dbReference>
<comment type="subcellular location">
    <subcellularLocation>
        <location evidence="1">Nucleus</location>
    </subcellularLocation>
</comment>
<feature type="domain" description="SAM-dependent MTase DRM-type" evidence="10">
    <location>
        <begin position="357"/>
        <end position="651"/>
    </location>
</feature>
<feature type="region of interest" description="Disordered" evidence="9">
    <location>
        <begin position="282"/>
        <end position="307"/>
    </location>
</feature>
<keyword evidence="12" id="KW-1185">Reference proteome</keyword>
<organism evidence="11 12">
    <name type="scientific">Riccia sorocarpa</name>
    <dbReference type="NCBI Taxonomy" id="122646"/>
    <lineage>
        <taxon>Eukaryota</taxon>
        <taxon>Viridiplantae</taxon>
        <taxon>Streptophyta</taxon>
        <taxon>Embryophyta</taxon>
        <taxon>Marchantiophyta</taxon>
        <taxon>Marchantiopsida</taxon>
        <taxon>Marchantiidae</taxon>
        <taxon>Marchantiales</taxon>
        <taxon>Ricciaceae</taxon>
        <taxon>Riccia</taxon>
    </lineage>
</organism>
<evidence type="ECO:0000256" key="5">
    <source>
        <dbReference type="ARBA" id="ARBA00022691"/>
    </source>
</evidence>
<keyword evidence="5" id="KW-0949">S-adenosyl-L-methionine</keyword>
<keyword evidence="8" id="KW-0539">Nucleus</keyword>
<evidence type="ECO:0000313" key="12">
    <source>
        <dbReference type="Proteomes" id="UP001633002"/>
    </source>
</evidence>
<proteinExistence type="predicted"/>
<evidence type="ECO:0000313" key="11">
    <source>
        <dbReference type="EMBL" id="KAL3684496.1"/>
    </source>
</evidence>
<reference evidence="11 12" key="1">
    <citation type="submission" date="2024-09" db="EMBL/GenBank/DDBJ databases">
        <title>Chromosome-scale assembly of Riccia sorocarpa.</title>
        <authorList>
            <person name="Paukszto L."/>
        </authorList>
    </citation>
    <scope>NUCLEOTIDE SEQUENCE [LARGE SCALE GENOMIC DNA]</scope>
    <source>
        <strain evidence="11">LP-2024</strain>
        <tissue evidence="11">Aerial parts of the thallus</tissue>
    </source>
</reference>
<dbReference type="Proteomes" id="UP001633002">
    <property type="component" value="Unassembled WGS sequence"/>
</dbReference>
<dbReference type="Pfam" id="PF00145">
    <property type="entry name" value="DNA_methylase"/>
    <property type="match status" value="1"/>
</dbReference>
<keyword evidence="4" id="KW-0808">Transferase</keyword>
<evidence type="ECO:0000256" key="3">
    <source>
        <dbReference type="ARBA" id="ARBA00022603"/>
    </source>
</evidence>
<feature type="region of interest" description="Disordered" evidence="9">
    <location>
        <begin position="124"/>
        <end position="149"/>
    </location>
</feature>
<gene>
    <name evidence="11" type="ORF">R1sor_002518</name>
</gene>
<comment type="caution">
    <text evidence="11">The sequence shown here is derived from an EMBL/GenBank/DDBJ whole genome shotgun (WGS) entry which is preliminary data.</text>
</comment>
<keyword evidence="6" id="KW-0677">Repeat</keyword>
<sequence length="651" mass="72864">MGDIATIADLVTGMCKSAGVQPRAASPEYPPGGSSSIISALDSAAAEAASVALAKLIWVGYGHDQASEAIRLSGSVDPDEVAAYIVRHTASEVSEAQEVESSEFRSVGNDSSFRSPTAGLRICEPGNGGASGLESLPPTSQVVPGKGKAPMYQESDEFVQEDPEPDDNRWELNNAETVVEKLVEMGYPPAKVAQAIKVHGASVTLEDVDSLINILVGDVDLDQVLQNEDGAEENVCSSKFDQLLEMGYDFAKCRRAVDTYGDASICELCDFLDALGEEHNEDEEPDLDLFSRNTRSSSDSDDEYGEEVKDVYKQKKRKNKKMKIAQAVKNQRLFLPGNEDVIHRNRTGFGLPGDIVINRSLPLHVARPPYFFFENVENMPVGEWDNIRRHLFNIEPEIMDALNFSVCRRPRGYIHNLPLEGREVVLDKPPMTIQELMGDKAQYWPAWDKRVKLNTINTRSATEFVKRQIKEQVEACARRGHPTDEEKKIIMYWARKWNLVWTRPDNLGPLEPDEIERCLGFDVEHTRILYSRGDRIRVLGNSFQVNTVAYQLSVLRSRYPHGMKVLSLFSGIGGAEVALHKLGIFLKVVVSIEIDDKARSVLESWWKTTNQKGHLVHEYNDSVLVQLIQLIVHDRSSRYTLDRKQIPSSFC</sequence>
<dbReference type="PROSITE" id="PS51680">
    <property type="entry name" value="SAM_MT_DRM"/>
    <property type="match status" value="1"/>
</dbReference>
<dbReference type="Gene3D" id="3.40.50.150">
    <property type="entry name" value="Vaccinia Virus protein VP39"/>
    <property type="match status" value="2"/>
</dbReference>
<dbReference type="EC" id="2.1.1.37" evidence="2"/>
<evidence type="ECO:0000256" key="1">
    <source>
        <dbReference type="ARBA" id="ARBA00004123"/>
    </source>
</evidence>
<name>A0ABD3H159_9MARC</name>
<dbReference type="PANTHER" id="PTHR23068">
    <property type="entry name" value="DNA CYTOSINE-5- -METHYLTRANSFERASE 3-RELATED"/>
    <property type="match status" value="1"/>
</dbReference>
<dbReference type="GO" id="GO:0005634">
    <property type="term" value="C:nucleus"/>
    <property type="evidence" value="ECO:0007669"/>
    <property type="project" value="UniProtKB-SubCell"/>
</dbReference>
<dbReference type="GO" id="GO:0032259">
    <property type="term" value="P:methylation"/>
    <property type="evidence" value="ECO:0007669"/>
    <property type="project" value="UniProtKB-KW"/>
</dbReference>
<dbReference type="InterPro" id="IPR030380">
    <property type="entry name" value="SAM_MeTfrase_DRM"/>
</dbReference>
<dbReference type="SUPFAM" id="SSF53335">
    <property type="entry name" value="S-adenosyl-L-methionine-dependent methyltransferases"/>
    <property type="match status" value="2"/>
</dbReference>
<dbReference type="InterPro" id="IPR029063">
    <property type="entry name" value="SAM-dependent_MTases_sf"/>
</dbReference>
<evidence type="ECO:0000256" key="2">
    <source>
        <dbReference type="ARBA" id="ARBA00011975"/>
    </source>
</evidence>
<evidence type="ECO:0000256" key="7">
    <source>
        <dbReference type="ARBA" id="ARBA00023125"/>
    </source>
</evidence>
<dbReference type="GO" id="GO:0003677">
    <property type="term" value="F:DNA binding"/>
    <property type="evidence" value="ECO:0007669"/>
    <property type="project" value="UniProtKB-KW"/>
</dbReference>
<evidence type="ECO:0000256" key="6">
    <source>
        <dbReference type="ARBA" id="ARBA00022737"/>
    </source>
</evidence>
<dbReference type="InterPro" id="IPR050390">
    <property type="entry name" value="C5-Methyltransferase"/>
</dbReference>
<evidence type="ECO:0000256" key="9">
    <source>
        <dbReference type="SAM" id="MobiDB-lite"/>
    </source>
</evidence>
<protein>
    <recommendedName>
        <fullName evidence="2">DNA (cytosine-5-)-methyltransferase</fullName>
        <ecNumber evidence="2">2.1.1.37</ecNumber>
    </recommendedName>
</protein>
<dbReference type="EMBL" id="JBJQOH010000006">
    <property type="protein sequence ID" value="KAL3684496.1"/>
    <property type="molecule type" value="Genomic_DNA"/>
</dbReference>